<evidence type="ECO:0000256" key="1">
    <source>
        <dbReference type="SAM" id="SignalP"/>
    </source>
</evidence>
<protein>
    <submittedName>
        <fullName evidence="2">Uncharacterized protein</fullName>
    </submittedName>
</protein>
<accession>A0AAV5VK37</accession>
<comment type="caution">
    <text evidence="2">The sequence shown here is derived from an EMBL/GenBank/DDBJ whole genome shotgun (WGS) entry which is preliminary data.</text>
</comment>
<name>A0AAV5VK37_9BILA</name>
<dbReference type="Proteomes" id="UP001432322">
    <property type="component" value="Unassembled WGS sequence"/>
</dbReference>
<keyword evidence="1" id="KW-0732">Signal</keyword>
<evidence type="ECO:0000313" key="2">
    <source>
        <dbReference type="EMBL" id="GMT19067.1"/>
    </source>
</evidence>
<dbReference type="AlphaFoldDB" id="A0AAV5VK37"/>
<feature type="chain" id="PRO_5043741947" evidence="1">
    <location>
        <begin position="21"/>
        <end position="93"/>
    </location>
</feature>
<sequence>SFSIMKFFFVLLLLVSIVFSCEKFDKNVNLYCKFGSEDKPCLLDQAKVEEAKKECCAKGCSFVHFKKEKTCCLTQECIDRCYPGKDYKIGQVY</sequence>
<reference evidence="2" key="1">
    <citation type="submission" date="2023-10" db="EMBL/GenBank/DDBJ databases">
        <title>Genome assembly of Pristionchus species.</title>
        <authorList>
            <person name="Yoshida K."/>
            <person name="Sommer R.J."/>
        </authorList>
    </citation>
    <scope>NUCLEOTIDE SEQUENCE</scope>
    <source>
        <strain evidence="2">RS5133</strain>
    </source>
</reference>
<organism evidence="2 3">
    <name type="scientific">Pristionchus fissidentatus</name>
    <dbReference type="NCBI Taxonomy" id="1538716"/>
    <lineage>
        <taxon>Eukaryota</taxon>
        <taxon>Metazoa</taxon>
        <taxon>Ecdysozoa</taxon>
        <taxon>Nematoda</taxon>
        <taxon>Chromadorea</taxon>
        <taxon>Rhabditida</taxon>
        <taxon>Rhabditina</taxon>
        <taxon>Diplogasteromorpha</taxon>
        <taxon>Diplogasteroidea</taxon>
        <taxon>Neodiplogasteridae</taxon>
        <taxon>Pristionchus</taxon>
    </lineage>
</organism>
<proteinExistence type="predicted"/>
<dbReference type="EMBL" id="BTSY01000003">
    <property type="protein sequence ID" value="GMT19067.1"/>
    <property type="molecule type" value="Genomic_DNA"/>
</dbReference>
<evidence type="ECO:0000313" key="3">
    <source>
        <dbReference type="Proteomes" id="UP001432322"/>
    </source>
</evidence>
<feature type="signal peptide" evidence="1">
    <location>
        <begin position="1"/>
        <end position="20"/>
    </location>
</feature>
<gene>
    <name evidence="2" type="ORF">PFISCL1PPCAC_10364</name>
</gene>
<keyword evidence="3" id="KW-1185">Reference proteome</keyword>
<feature type="non-terminal residue" evidence="2">
    <location>
        <position position="1"/>
    </location>
</feature>